<evidence type="ECO:0000313" key="4">
    <source>
        <dbReference type="Proteomes" id="UP001556709"/>
    </source>
</evidence>
<gene>
    <name evidence="3" type="ORF">V6X73_02205</name>
</gene>
<dbReference type="Pfam" id="PF01784">
    <property type="entry name" value="DUF34_NIF3"/>
    <property type="match status" value="1"/>
</dbReference>
<evidence type="ECO:0000256" key="1">
    <source>
        <dbReference type="ARBA" id="ARBA00006964"/>
    </source>
</evidence>
<dbReference type="SUPFAM" id="SSF102705">
    <property type="entry name" value="NIF3 (NGG1p interacting factor 3)-like"/>
    <property type="match status" value="1"/>
</dbReference>
<dbReference type="PANTHER" id="PTHR13799:SF14">
    <property type="entry name" value="GTP CYCLOHYDROLASE 1 TYPE 2 HOMOLOG"/>
    <property type="match status" value="1"/>
</dbReference>
<keyword evidence="2" id="KW-0479">Metal-binding</keyword>
<evidence type="ECO:0000313" key="3">
    <source>
        <dbReference type="EMBL" id="MEX0468550.1"/>
    </source>
</evidence>
<organism evidence="3 4">
    <name type="scientific">Spiribacter pallidus</name>
    <dbReference type="NCBI Taxonomy" id="1987936"/>
    <lineage>
        <taxon>Bacteria</taxon>
        <taxon>Pseudomonadati</taxon>
        <taxon>Pseudomonadota</taxon>
        <taxon>Gammaproteobacteria</taxon>
        <taxon>Chromatiales</taxon>
        <taxon>Ectothiorhodospiraceae</taxon>
        <taxon>Spiribacter</taxon>
    </lineage>
</organism>
<comment type="similarity">
    <text evidence="1">Belongs to the GTP cyclohydrolase I type 2/NIF3 family.</text>
</comment>
<keyword evidence="4" id="KW-1185">Reference proteome</keyword>
<accession>A0ABV3TBQ9</accession>
<dbReference type="Proteomes" id="UP001556709">
    <property type="component" value="Unassembled WGS sequence"/>
</dbReference>
<dbReference type="InterPro" id="IPR002678">
    <property type="entry name" value="DUF34/NIF3"/>
</dbReference>
<dbReference type="EMBL" id="JBAKFM010000001">
    <property type="protein sequence ID" value="MEX0468550.1"/>
    <property type="molecule type" value="Genomic_DNA"/>
</dbReference>
<name>A0ABV3TBQ9_9GAMM</name>
<dbReference type="Gene3D" id="3.40.1390.30">
    <property type="entry name" value="NIF3 (NGG1p interacting factor 3)-like"/>
    <property type="match status" value="2"/>
</dbReference>
<reference evidence="3 4" key="1">
    <citation type="submission" date="2024-02" db="EMBL/GenBank/DDBJ databases">
        <title>New especies of Spiribacter isolated from saline water.</title>
        <authorList>
            <person name="Leon M.J."/>
            <person name="De La Haba R."/>
            <person name="Sanchez-Porro C."/>
            <person name="Ventosa A."/>
        </authorList>
    </citation>
    <scope>NUCLEOTIDE SEQUENCE [LARGE SCALE GENOMIC DNA]</scope>
    <source>
        <strain evidence="4">ag22IC6-390</strain>
    </source>
</reference>
<protein>
    <submittedName>
        <fullName evidence="3">Nif3-like dinuclear metal center hexameric protein</fullName>
    </submittedName>
</protein>
<evidence type="ECO:0000256" key="2">
    <source>
        <dbReference type="ARBA" id="ARBA00022723"/>
    </source>
</evidence>
<proteinExistence type="inferred from homology"/>
<dbReference type="PANTHER" id="PTHR13799">
    <property type="entry name" value="NGG1 INTERACTING FACTOR 3"/>
    <property type="match status" value="1"/>
</dbReference>
<comment type="caution">
    <text evidence="3">The sequence shown here is derived from an EMBL/GenBank/DDBJ whole genome shotgun (WGS) entry which is preliminary data.</text>
</comment>
<dbReference type="InterPro" id="IPR036069">
    <property type="entry name" value="DUF34/NIF3_sf"/>
</dbReference>
<dbReference type="NCBIfam" id="TIGR00486">
    <property type="entry name" value="YbgI_SA1388"/>
    <property type="match status" value="1"/>
</dbReference>
<dbReference type="RefSeq" id="WP_367957949.1">
    <property type="nucleotide sequence ID" value="NZ_JBAKFK010000001.1"/>
</dbReference>
<sequence length="252" mass="27410">MVHRRELQDYLAERLDVAGLGDYCPNGLQVEGRHRIERLVTGVTASARFLKAALEAEADAVLVHHGFFWKGEPAVVTGMKAERLRLLLRHDVNLFAYHLPLDVDRHCGNNACLAEKLGVASCETVAAGGVPGLLWYGQLDSSVGPEGMVDRLRAGLQREPMWVDGGLETIQRVAWCSGGGQRFLTEAAALGADAYVSGEISEPTAHEARELGLHYFAAGHHATERDGVQALGAELADRFGIRHRFIDDPNPA</sequence>